<dbReference type="Proteomes" id="UP000654075">
    <property type="component" value="Unassembled WGS sequence"/>
</dbReference>
<evidence type="ECO:0000256" key="1">
    <source>
        <dbReference type="ARBA" id="ARBA00001966"/>
    </source>
</evidence>
<name>A0A813EVI5_POLGL</name>
<dbReference type="PANTHER" id="PTHR30544">
    <property type="entry name" value="23S RRNA METHYLTRANSFERASE"/>
    <property type="match status" value="1"/>
</dbReference>
<keyword evidence="4" id="KW-1185">Reference proteome</keyword>
<dbReference type="AlphaFoldDB" id="A0A813EVI5"/>
<reference evidence="3" key="1">
    <citation type="submission" date="2021-02" db="EMBL/GenBank/DDBJ databases">
        <authorList>
            <person name="Dougan E. K."/>
            <person name="Rhodes N."/>
            <person name="Thang M."/>
            <person name="Chan C."/>
        </authorList>
    </citation>
    <scope>NUCLEOTIDE SEQUENCE</scope>
</reference>
<accession>A0A813EVI5</accession>
<dbReference type="PANTHER" id="PTHR30544:SF5">
    <property type="entry name" value="RADICAL SAM CORE DOMAIN-CONTAINING PROTEIN"/>
    <property type="match status" value="1"/>
</dbReference>
<evidence type="ECO:0000313" key="3">
    <source>
        <dbReference type="EMBL" id="CAE8605521.1"/>
    </source>
</evidence>
<evidence type="ECO:0000256" key="2">
    <source>
        <dbReference type="ARBA" id="ARBA00022485"/>
    </source>
</evidence>
<evidence type="ECO:0000313" key="4">
    <source>
        <dbReference type="Proteomes" id="UP000654075"/>
    </source>
</evidence>
<dbReference type="InterPro" id="IPR013785">
    <property type="entry name" value="Aldolase_TIM"/>
</dbReference>
<dbReference type="GO" id="GO:0030488">
    <property type="term" value="P:tRNA methylation"/>
    <property type="evidence" value="ECO:0007669"/>
    <property type="project" value="TreeGrafter"/>
</dbReference>
<proteinExistence type="predicted"/>
<dbReference type="OrthoDB" id="538249at2759"/>
<keyword evidence="2" id="KW-0004">4Fe-4S</keyword>
<comment type="cofactor">
    <cofactor evidence="1">
        <name>[4Fe-4S] cluster</name>
        <dbReference type="ChEBI" id="CHEBI:49883"/>
    </cofactor>
</comment>
<sequence length="106" mass="11538">VAVVLLRDINDGAEHARELANFLRPLSDSEGVSILLDLIPYNDVGIAGFERPLPETVLAFKEEVWASLRSLVVHVRHPRGEDSSAACGQLATATPAKRLGRHQCLT</sequence>
<gene>
    <name evidence="3" type="ORF">PGLA1383_LOCUS23649</name>
</gene>
<dbReference type="EMBL" id="CAJNNV010017954">
    <property type="protein sequence ID" value="CAE8605521.1"/>
    <property type="molecule type" value="Genomic_DNA"/>
</dbReference>
<keyword evidence="2" id="KW-0479">Metal-binding</keyword>
<keyword evidence="2" id="KW-0411">Iron-sulfur</keyword>
<comment type="caution">
    <text evidence="3">The sequence shown here is derived from an EMBL/GenBank/DDBJ whole genome shotgun (WGS) entry which is preliminary data.</text>
</comment>
<dbReference type="Gene3D" id="3.20.20.70">
    <property type="entry name" value="Aldolase class I"/>
    <property type="match status" value="1"/>
</dbReference>
<feature type="non-terminal residue" evidence="3">
    <location>
        <position position="106"/>
    </location>
</feature>
<dbReference type="GO" id="GO:0070475">
    <property type="term" value="P:rRNA base methylation"/>
    <property type="evidence" value="ECO:0007669"/>
    <property type="project" value="TreeGrafter"/>
</dbReference>
<dbReference type="InterPro" id="IPR040072">
    <property type="entry name" value="Methyltransferase_A"/>
</dbReference>
<protein>
    <submittedName>
        <fullName evidence="3">Uncharacterized protein</fullName>
    </submittedName>
</protein>
<dbReference type="GO" id="GO:0051539">
    <property type="term" value="F:4 iron, 4 sulfur cluster binding"/>
    <property type="evidence" value="ECO:0007669"/>
    <property type="project" value="UniProtKB-KW"/>
</dbReference>
<keyword evidence="2" id="KW-0408">Iron</keyword>
<organism evidence="3 4">
    <name type="scientific">Polarella glacialis</name>
    <name type="common">Dinoflagellate</name>
    <dbReference type="NCBI Taxonomy" id="89957"/>
    <lineage>
        <taxon>Eukaryota</taxon>
        <taxon>Sar</taxon>
        <taxon>Alveolata</taxon>
        <taxon>Dinophyceae</taxon>
        <taxon>Suessiales</taxon>
        <taxon>Suessiaceae</taxon>
        <taxon>Polarella</taxon>
    </lineage>
</organism>